<dbReference type="CDD" id="cd05379">
    <property type="entry name" value="CAP_bacterial"/>
    <property type="match status" value="1"/>
</dbReference>
<feature type="domain" description="SCP" evidence="2">
    <location>
        <begin position="153"/>
        <end position="217"/>
    </location>
</feature>
<dbReference type="PANTHER" id="PTHR31157:SF1">
    <property type="entry name" value="SCP DOMAIN-CONTAINING PROTEIN"/>
    <property type="match status" value="1"/>
</dbReference>
<dbReference type="Pfam" id="PF00188">
    <property type="entry name" value="CAP"/>
    <property type="match status" value="1"/>
</dbReference>
<evidence type="ECO:0000313" key="5">
    <source>
        <dbReference type="EMBL" id="KAG2998728.1"/>
    </source>
</evidence>
<dbReference type="Gene3D" id="3.50.4.10">
    <property type="entry name" value="Hepatocyte Growth Factor"/>
    <property type="match status" value="1"/>
</dbReference>
<dbReference type="Gene3D" id="3.40.33.10">
    <property type="entry name" value="CAP"/>
    <property type="match status" value="1"/>
</dbReference>
<dbReference type="VEuPathDB" id="FungiDB:PC110_g38"/>
<dbReference type="InterPro" id="IPR014044">
    <property type="entry name" value="CAP_dom"/>
</dbReference>
<dbReference type="Proteomes" id="UP000697107">
    <property type="component" value="Unassembled WGS sequence"/>
</dbReference>
<feature type="domain" description="Apple" evidence="3">
    <location>
        <begin position="38"/>
        <end position="80"/>
    </location>
</feature>
<accession>A0A8T1GNF4</accession>
<dbReference type="Pfam" id="PF14295">
    <property type="entry name" value="PAN_4"/>
    <property type="match status" value="1"/>
</dbReference>
<sequence length="221" mass="23988">MLRLTLIEVFIAAISHTPPTAGFQLDSSEQIMWARNCDFPDNDYRSLSGISELCVGVCVSDATCTHWTWSRYNGGTCWLKTGTPSTKTTSYGANCGYVVSRTVIPATTSGLSTAAMAEMLDRINSFRAQNGLAALNIDYRTAIAKLGDRIKAQGYSYSTAAENVAAGQTTVESVMTSWWNSPGHRANILNEGVENVGFALATNEACGLYKTYWTQDFGQSE</sequence>
<evidence type="ECO:0008006" key="7">
    <source>
        <dbReference type="Google" id="ProtNLM"/>
    </source>
</evidence>
<feature type="signal peptide" evidence="1">
    <location>
        <begin position="1"/>
        <end position="22"/>
    </location>
</feature>
<dbReference type="AlphaFoldDB" id="A0A8T1GNF4"/>
<dbReference type="EMBL" id="RCMI01000002">
    <property type="protein sequence ID" value="KAG2944706.1"/>
    <property type="molecule type" value="Genomic_DNA"/>
</dbReference>
<evidence type="ECO:0000259" key="3">
    <source>
        <dbReference type="Pfam" id="PF14295"/>
    </source>
</evidence>
<dbReference type="EMBL" id="RCML01000013">
    <property type="protein sequence ID" value="KAG2998728.1"/>
    <property type="molecule type" value="Genomic_DNA"/>
</dbReference>
<evidence type="ECO:0000256" key="1">
    <source>
        <dbReference type="SAM" id="SignalP"/>
    </source>
</evidence>
<evidence type="ECO:0000259" key="2">
    <source>
        <dbReference type="Pfam" id="PF00188"/>
    </source>
</evidence>
<dbReference type="InterPro" id="IPR035940">
    <property type="entry name" value="CAP_sf"/>
</dbReference>
<feature type="chain" id="PRO_5036275298" description="SCP domain-containing protein" evidence="1">
    <location>
        <begin position="23"/>
        <end position="221"/>
    </location>
</feature>
<evidence type="ECO:0000313" key="4">
    <source>
        <dbReference type="EMBL" id="KAG2944706.1"/>
    </source>
</evidence>
<dbReference type="InterPro" id="IPR003609">
    <property type="entry name" value="Pan_app"/>
</dbReference>
<organism evidence="5 6">
    <name type="scientific">Phytophthora cactorum</name>
    <dbReference type="NCBI Taxonomy" id="29920"/>
    <lineage>
        <taxon>Eukaryota</taxon>
        <taxon>Sar</taxon>
        <taxon>Stramenopiles</taxon>
        <taxon>Oomycota</taxon>
        <taxon>Peronosporomycetes</taxon>
        <taxon>Peronosporales</taxon>
        <taxon>Peronosporaceae</taxon>
        <taxon>Phytophthora</taxon>
    </lineage>
</organism>
<keyword evidence="1" id="KW-0732">Signal</keyword>
<proteinExistence type="predicted"/>
<evidence type="ECO:0000313" key="6">
    <source>
        <dbReference type="Proteomes" id="UP000697107"/>
    </source>
</evidence>
<name>A0A8T1GNF4_9STRA</name>
<comment type="caution">
    <text evidence="5">The sequence shown here is derived from an EMBL/GenBank/DDBJ whole genome shotgun (WGS) entry which is preliminary data.</text>
</comment>
<dbReference type="PANTHER" id="PTHR31157">
    <property type="entry name" value="SCP DOMAIN-CONTAINING PROTEIN"/>
    <property type="match status" value="1"/>
</dbReference>
<reference evidence="5" key="1">
    <citation type="submission" date="2018-10" db="EMBL/GenBank/DDBJ databases">
        <title>Effector identification in a new, highly contiguous assembly of the strawberry crown rot pathogen Phytophthora cactorum.</title>
        <authorList>
            <person name="Armitage A.D."/>
            <person name="Nellist C.F."/>
            <person name="Bates H."/>
            <person name="Vickerstaff R.J."/>
            <person name="Harrison R.J."/>
        </authorList>
    </citation>
    <scope>NUCLEOTIDE SEQUENCE</scope>
    <source>
        <strain evidence="4">4032</strain>
        <strain evidence="5">P415</strain>
    </source>
</reference>
<protein>
    <recommendedName>
        <fullName evidence="7">SCP domain-containing protein</fullName>
    </recommendedName>
</protein>
<dbReference type="SUPFAM" id="SSF55797">
    <property type="entry name" value="PR-1-like"/>
    <property type="match status" value="1"/>
</dbReference>
<gene>
    <name evidence="4" type="ORF">PC115_g194</name>
    <name evidence="5" type="ORF">PC118_g1123</name>
</gene>
<dbReference type="Proteomes" id="UP000774804">
    <property type="component" value="Unassembled WGS sequence"/>
</dbReference>